<feature type="domain" description="Phospholipase/carboxylesterase/thioesterase" evidence="1">
    <location>
        <begin position="21"/>
        <end position="204"/>
    </location>
</feature>
<name>A0ABQ1MKR6_9BACT</name>
<accession>A0ABQ1MKR6</accession>
<dbReference type="InterPro" id="IPR029058">
    <property type="entry name" value="AB_hydrolase_fold"/>
</dbReference>
<protein>
    <submittedName>
        <fullName evidence="2">Esterase</fullName>
    </submittedName>
</protein>
<gene>
    <name evidence="2" type="ORF">GCM10010993_21000</name>
</gene>
<dbReference type="RefSeq" id="WP_188442582.1">
    <property type="nucleotide sequence ID" value="NZ_BMFD01000006.1"/>
</dbReference>
<sequence>MKFEISYEHTAQYHLSHSLTGKEKEIWILFHGYGQLAEFFLRKFNSLFSEERLFVVPEATNYGYLQGFNGRVGANWMTKHERELAIHNNHQYLNRLLDSVLEEYEDLPKINVLGFSQGAATASRWIGQLSIPISKLVLWGGGFAADLHIDKMGDKFKETSVAIVLGDQDEFITSESIQKQDELISVLDIQVEKYDYPGGHDLHLPTLMKLIG</sequence>
<dbReference type="Gene3D" id="3.40.50.1820">
    <property type="entry name" value="alpha/beta hydrolase"/>
    <property type="match status" value="1"/>
</dbReference>
<dbReference type="Proteomes" id="UP000635885">
    <property type="component" value="Unassembled WGS sequence"/>
</dbReference>
<evidence type="ECO:0000313" key="3">
    <source>
        <dbReference type="Proteomes" id="UP000635885"/>
    </source>
</evidence>
<reference evidence="3" key="1">
    <citation type="journal article" date="2019" name="Int. J. Syst. Evol. Microbiol.">
        <title>The Global Catalogue of Microorganisms (GCM) 10K type strain sequencing project: providing services to taxonomists for standard genome sequencing and annotation.</title>
        <authorList>
            <consortium name="The Broad Institute Genomics Platform"/>
            <consortium name="The Broad Institute Genome Sequencing Center for Infectious Disease"/>
            <person name="Wu L."/>
            <person name="Ma J."/>
        </authorList>
    </citation>
    <scope>NUCLEOTIDE SEQUENCE [LARGE SCALE GENOMIC DNA]</scope>
    <source>
        <strain evidence="3">CGMCC 1.12479</strain>
    </source>
</reference>
<evidence type="ECO:0000313" key="2">
    <source>
        <dbReference type="EMBL" id="GGC42207.1"/>
    </source>
</evidence>
<dbReference type="InterPro" id="IPR003140">
    <property type="entry name" value="PLipase/COase/thioEstase"/>
</dbReference>
<dbReference type="SUPFAM" id="SSF53474">
    <property type="entry name" value="alpha/beta-Hydrolases"/>
    <property type="match status" value="1"/>
</dbReference>
<evidence type="ECO:0000259" key="1">
    <source>
        <dbReference type="Pfam" id="PF02230"/>
    </source>
</evidence>
<organism evidence="2 3">
    <name type="scientific">Belliella aquatica</name>
    <dbReference type="NCBI Taxonomy" id="1323734"/>
    <lineage>
        <taxon>Bacteria</taxon>
        <taxon>Pseudomonadati</taxon>
        <taxon>Bacteroidota</taxon>
        <taxon>Cytophagia</taxon>
        <taxon>Cytophagales</taxon>
        <taxon>Cyclobacteriaceae</taxon>
        <taxon>Belliella</taxon>
    </lineage>
</organism>
<keyword evidence="3" id="KW-1185">Reference proteome</keyword>
<dbReference type="Pfam" id="PF02230">
    <property type="entry name" value="Abhydrolase_2"/>
    <property type="match status" value="1"/>
</dbReference>
<dbReference type="EMBL" id="BMFD01000006">
    <property type="protein sequence ID" value="GGC42207.1"/>
    <property type="molecule type" value="Genomic_DNA"/>
</dbReference>
<comment type="caution">
    <text evidence="2">The sequence shown here is derived from an EMBL/GenBank/DDBJ whole genome shotgun (WGS) entry which is preliminary data.</text>
</comment>
<proteinExistence type="predicted"/>